<reference evidence="9" key="1">
    <citation type="journal article" date="2023" name="Commun. Biol.">
        <title>Genome analysis of Parmales, the sister group of diatoms, reveals the evolutionary specialization of diatoms from phago-mixotrophs to photoautotrophs.</title>
        <authorList>
            <person name="Ban H."/>
            <person name="Sato S."/>
            <person name="Yoshikawa S."/>
            <person name="Yamada K."/>
            <person name="Nakamura Y."/>
            <person name="Ichinomiya M."/>
            <person name="Sato N."/>
            <person name="Blanc-Mathieu R."/>
            <person name="Endo H."/>
            <person name="Kuwata A."/>
            <person name="Ogata H."/>
        </authorList>
    </citation>
    <scope>NUCLEOTIDE SEQUENCE [LARGE SCALE GENOMIC DNA]</scope>
    <source>
        <strain evidence="9">NIES 3699</strain>
    </source>
</reference>
<keyword evidence="3" id="KW-0028">Amino-acid biosynthesis</keyword>
<comment type="caution">
    <text evidence="8">The sequence shown here is derived from an EMBL/GenBank/DDBJ whole genome shotgun (WGS) entry which is preliminary data.</text>
</comment>
<evidence type="ECO:0000259" key="7">
    <source>
        <dbReference type="Pfam" id="PF00291"/>
    </source>
</evidence>
<feature type="domain" description="Tryptophan synthase beta chain-like PALP" evidence="7">
    <location>
        <begin position="6"/>
        <end position="308"/>
    </location>
</feature>
<evidence type="ECO:0000256" key="6">
    <source>
        <dbReference type="ARBA" id="ARBA00023192"/>
    </source>
</evidence>
<evidence type="ECO:0000256" key="2">
    <source>
        <dbReference type="ARBA" id="ARBA00007103"/>
    </source>
</evidence>
<accession>A0A9W7F227</accession>
<gene>
    <name evidence="8" type="ORF">TrVE_jg447</name>
</gene>
<dbReference type="Proteomes" id="UP001165160">
    <property type="component" value="Unassembled WGS sequence"/>
</dbReference>
<comment type="cofactor">
    <cofactor evidence="1">
        <name>pyridoxal 5'-phosphate</name>
        <dbReference type="ChEBI" id="CHEBI:597326"/>
    </cofactor>
</comment>
<proteinExistence type="inferred from homology"/>
<dbReference type="Gene3D" id="3.40.50.1100">
    <property type="match status" value="2"/>
</dbReference>
<dbReference type="GO" id="GO:0006535">
    <property type="term" value="P:cysteine biosynthetic process from serine"/>
    <property type="evidence" value="ECO:0007669"/>
    <property type="project" value="InterPro"/>
</dbReference>
<dbReference type="EMBL" id="BRXX01000223">
    <property type="protein sequence ID" value="GMH98672.1"/>
    <property type="molecule type" value="Genomic_DNA"/>
</dbReference>
<dbReference type="PANTHER" id="PTHR10314">
    <property type="entry name" value="CYSTATHIONINE BETA-SYNTHASE"/>
    <property type="match status" value="1"/>
</dbReference>
<dbReference type="InterPro" id="IPR050214">
    <property type="entry name" value="Cys_Synth/Cystath_Beta-Synth"/>
</dbReference>
<dbReference type="InterPro" id="IPR001216">
    <property type="entry name" value="P-phosphate_BS"/>
</dbReference>
<evidence type="ECO:0000256" key="5">
    <source>
        <dbReference type="ARBA" id="ARBA00022898"/>
    </source>
</evidence>
<dbReference type="PROSITE" id="PS00901">
    <property type="entry name" value="CYS_SYNTHASE"/>
    <property type="match status" value="1"/>
</dbReference>
<organism evidence="8 9">
    <name type="scientific">Triparma verrucosa</name>
    <dbReference type="NCBI Taxonomy" id="1606542"/>
    <lineage>
        <taxon>Eukaryota</taxon>
        <taxon>Sar</taxon>
        <taxon>Stramenopiles</taxon>
        <taxon>Ochrophyta</taxon>
        <taxon>Bolidophyceae</taxon>
        <taxon>Parmales</taxon>
        <taxon>Triparmaceae</taxon>
        <taxon>Triparma</taxon>
    </lineage>
</organism>
<keyword evidence="9" id="KW-1185">Reference proteome</keyword>
<evidence type="ECO:0000256" key="1">
    <source>
        <dbReference type="ARBA" id="ARBA00001933"/>
    </source>
</evidence>
<evidence type="ECO:0000256" key="3">
    <source>
        <dbReference type="ARBA" id="ARBA00022605"/>
    </source>
</evidence>
<dbReference type="Pfam" id="PF00291">
    <property type="entry name" value="PALP"/>
    <property type="match status" value="1"/>
</dbReference>
<keyword evidence="6" id="KW-0198">Cysteine biosynthesis</keyword>
<dbReference type="InterPro" id="IPR036052">
    <property type="entry name" value="TrpB-like_PALP_sf"/>
</dbReference>
<dbReference type="AlphaFoldDB" id="A0A9W7F227"/>
<keyword evidence="4" id="KW-0808">Transferase</keyword>
<evidence type="ECO:0000256" key="4">
    <source>
        <dbReference type="ARBA" id="ARBA00022679"/>
    </source>
</evidence>
<dbReference type="InterPro" id="IPR001926">
    <property type="entry name" value="TrpB-like_PALP"/>
</dbReference>
<dbReference type="CDD" id="cd01561">
    <property type="entry name" value="CBS_like"/>
    <property type="match status" value="1"/>
</dbReference>
<keyword evidence="5" id="KW-0663">Pyridoxal phosphate</keyword>
<protein>
    <recommendedName>
        <fullName evidence="7">Tryptophan synthase beta chain-like PALP domain-containing protein</fullName>
    </recommendedName>
</protein>
<dbReference type="FunFam" id="3.40.50.1100:FF:000016">
    <property type="entry name" value="Cysteine synthase A"/>
    <property type="match status" value="1"/>
</dbReference>
<dbReference type="GO" id="GO:0016740">
    <property type="term" value="F:transferase activity"/>
    <property type="evidence" value="ECO:0007669"/>
    <property type="project" value="UniProtKB-KW"/>
</dbReference>
<name>A0A9W7F227_9STRA</name>
<sequence length="363" mass="37206">MLPSAPIGNTPLLPLSALNAHFGVTLLGKAEYLNPGGSVKDRAAVSLLDHYSASGQLLPGGLVCEGTGGNTGIALAMLCGQRGYSCYVSMPDTVSSEKISTMRALGATVEVCPSTASVSDPEHYASRARSIASSTPNAVHTDQFGSLANMRAHSTGTGPEILAACPDLDGFACAAGTGGTIAGVASYLSSSSPSTQICLVDPQGSGLKNYLSSGSFSKSGHENGLGDTLTEGIGIGRLTSNFASGVPHVHAALSASDLEAFRMCFLLARGGVFVGPSAALNVVGALKFALRLKRLGVVNPKVATILCDGGASYLSKIYSEEWREERGLKGVERCGWEDVLEDEEGGYVERAGDEVFAGHVGGS</sequence>
<evidence type="ECO:0000313" key="8">
    <source>
        <dbReference type="EMBL" id="GMH98672.1"/>
    </source>
</evidence>
<comment type="similarity">
    <text evidence="2">Belongs to the cysteine synthase/cystathionine beta-synthase family.</text>
</comment>
<evidence type="ECO:0000313" key="9">
    <source>
        <dbReference type="Proteomes" id="UP001165160"/>
    </source>
</evidence>
<dbReference type="SUPFAM" id="SSF53686">
    <property type="entry name" value="Tryptophan synthase beta subunit-like PLP-dependent enzymes"/>
    <property type="match status" value="1"/>
</dbReference>